<evidence type="ECO:0000313" key="1">
    <source>
        <dbReference type="EMBL" id="QHS97648.1"/>
    </source>
</evidence>
<proteinExistence type="predicted"/>
<protein>
    <submittedName>
        <fullName evidence="1">Uncharacterized protein</fullName>
    </submittedName>
</protein>
<dbReference type="AlphaFoldDB" id="A0A6C0C1W7"/>
<accession>A0A6C0C1W7</accession>
<sequence>MASNLHVEQSDRIYKAHAASSAVHTMSVADVRRALAYIRKSWEDQGNTLYSRPFYISDGISAMSNSTNALSMEYFSLMFVLAHHTRRLSKTGM</sequence>
<dbReference type="EMBL" id="MN739301">
    <property type="protein sequence ID" value="QHS97648.1"/>
    <property type="molecule type" value="Genomic_DNA"/>
</dbReference>
<organism evidence="1">
    <name type="scientific">viral metagenome</name>
    <dbReference type="NCBI Taxonomy" id="1070528"/>
    <lineage>
        <taxon>unclassified sequences</taxon>
        <taxon>metagenomes</taxon>
        <taxon>organismal metagenomes</taxon>
    </lineage>
</organism>
<reference evidence="1" key="1">
    <citation type="journal article" date="2020" name="Nature">
        <title>Giant virus diversity and host interactions through global metagenomics.</title>
        <authorList>
            <person name="Schulz F."/>
            <person name="Roux S."/>
            <person name="Paez-Espino D."/>
            <person name="Jungbluth S."/>
            <person name="Walsh D.A."/>
            <person name="Denef V.J."/>
            <person name="McMahon K.D."/>
            <person name="Konstantinidis K.T."/>
            <person name="Eloe-Fadrosh E.A."/>
            <person name="Kyrpides N.C."/>
            <person name="Woyke T."/>
        </authorList>
    </citation>
    <scope>NUCLEOTIDE SEQUENCE</scope>
    <source>
        <strain evidence="1">GVMAG-M-3300020182-33</strain>
    </source>
</reference>
<name>A0A6C0C1W7_9ZZZZ</name>